<evidence type="ECO:0000313" key="4">
    <source>
        <dbReference type="Proteomes" id="UP000053186"/>
    </source>
</evidence>
<dbReference type="InterPro" id="IPR041657">
    <property type="entry name" value="HTH_17"/>
</dbReference>
<dbReference type="RefSeq" id="WP_008630989.1">
    <property type="nucleotide sequence ID" value="NZ_AIJQ01000002.1"/>
</dbReference>
<evidence type="ECO:0000313" key="5">
    <source>
        <dbReference type="Proteomes" id="UP000061630"/>
    </source>
</evidence>
<dbReference type="GO" id="GO:0003677">
    <property type="term" value="F:DNA binding"/>
    <property type="evidence" value="ECO:0007669"/>
    <property type="project" value="InterPro"/>
</dbReference>
<dbReference type="InterPro" id="IPR009061">
    <property type="entry name" value="DNA-bd_dom_put_sf"/>
</dbReference>
<dbReference type="Proteomes" id="UP000061630">
    <property type="component" value="Chromosome"/>
</dbReference>
<dbReference type="Pfam" id="PF12728">
    <property type="entry name" value="HTH_17"/>
    <property type="match status" value="1"/>
</dbReference>
<evidence type="ECO:0000313" key="3">
    <source>
        <dbReference type="EMBL" id="EIA39992.1"/>
    </source>
</evidence>
<dbReference type="InterPro" id="IPR010093">
    <property type="entry name" value="SinI_DNA-bd"/>
</dbReference>
<dbReference type="KEGG" id="tpar:AV541_09530"/>
<name>H7GE50_9DEIN</name>
<dbReference type="EMBL" id="CP014141">
    <property type="protein sequence ID" value="AMA76123.1"/>
    <property type="molecule type" value="Genomic_DNA"/>
</dbReference>
<reference evidence="2 5" key="2">
    <citation type="submission" date="2016-01" db="EMBL/GenBank/DDBJ databases">
        <title>Genome sequence of Thermus parvatiensis, a thermophile isolated from a hot water spring.</title>
        <authorList>
            <person name="Tripathi C."/>
            <person name="Lal R."/>
        </authorList>
    </citation>
    <scope>NUCLEOTIDE SEQUENCE [LARGE SCALE GENOMIC DNA]</scope>
    <source>
        <strain evidence="2 5">RL</strain>
    </source>
</reference>
<dbReference type="AlphaFoldDB" id="H7GE50"/>
<feature type="domain" description="Helix-turn-helix" evidence="1">
    <location>
        <begin position="5"/>
        <end position="53"/>
    </location>
</feature>
<dbReference type="NCBIfam" id="TIGR01764">
    <property type="entry name" value="excise"/>
    <property type="match status" value="1"/>
</dbReference>
<gene>
    <name evidence="2" type="ORF">AV541_09530</name>
    <name evidence="3" type="ORF">RLTM_01655</name>
</gene>
<proteinExistence type="predicted"/>
<dbReference type="SUPFAM" id="SSF46955">
    <property type="entry name" value="Putative DNA-binding domain"/>
    <property type="match status" value="1"/>
</dbReference>
<accession>H7GE50</accession>
<keyword evidence="4" id="KW-1185">Reference proteome</keyword>
<evidence type="ECO:0000313" key="2">
    <source>
        <dbReference type="EMBL" id="AMA76123.1"/>
    </source>
</evidence>
<dbReference type="Proteomes" id="UP000053186">
    <property type="component" value="Unassembled WGS sequence"/>
</dbReference>
<evidence type="ECO:0000259" key="1">
    <source>
        <dbReference type="Pfam" id="PF12728"/>
    </source>
</evidence>
<sequence length="67" mass="7716">MPGELLTTEEVAKRLKISVFFVRRKIREGALPAIKLGKEWRVREEDLDLFLARFSKSPLADTAKESQ</sequence>
<dbReference type="EMBL" id="AIJQ01000002">
    <property type="protein sequence ID" value="EIA39992.1"/>
    <property type="molecule type" value="Genomic_DNA"/>
</dbReference>
<protein>
    <submittedName>
        <fullName evidence="3">Excisionase family DNA binding domain-containing protein</fullName>
    </submittedName>
</protein>
<reference evidence="3 4" key="1">
    <citation type="journal article" date="2012" name="J. Bacteriol.">
        <title>Draft genome sequence of Thermus sp. strain RL, isolated from a hot water spring located atop the Himalayan ranges at Manikaran, India.</title>
        <authorList>
            <person name="Dwivedi V."/>
            <person name="Sangwan N."/>
            <person name="Nigam A."/>
            <person name="Garg N."/>
            <person name="Niharika N."/>
            <person name="Khurana P."/>
            <person name="Khurana J.P."/>
            <person name="Lal R."/>
        </authorList>
    </citation>
    <scope>NUCLEOTIDE SEQUENCE [LARGE SCALE GENOMIC DNA]</scope>
    <source>
        <strain evidence="3 4">RL</strain>
    </source>
</reference>
<organism evidence="3 4">
    <name type="scientific">Thermus parvatiensis</name>
    <dbReference type="NCBI Taxonomy" id="456163"/>
    <lineage>
        <taxon>Bacteria</taxon>
        <taxon>Thermotogati</taxon>
        <taxon>Deinococcota</taxon>
        <taxon>Deinococci</taxon>
        <taxon>Thermales</taxon>
        <taxon>Thermaceae</taxon>
        <taxon>Thermus</taxon>
    </lineage>
</organism>